<keyword evidence="3" id="KW-0482">Metalloprotease</keyword>
<evidence type="ECO:0000259" key="7">
    <source>
        <dbReference type="Pfam" id="PF05193"/>
    </source>
</evidence>
<dbReference type="PANTHER" id="PTHR11851:SF49">
    <property type="entry name" value="MITOCHONDRIAL-PROCESSING PEPTIDASE SUBUNIT ALPHA"/>
    <property type="match status" value="1"/>
</dbReference>
<feature type="domain" description="Peptidase M16 N-terminal" evidence="6">
    <location>
        <begin position="14"/>
        <end position="160"/>
    </location>
</feature>
<dbReference type="GO" id="GO:0046872">
    <property type="term" value="F:metal ion binding"/>
    <property type="evidence" value="ECO:0007669"/>
    <property type="project" value="InterPro"/>
</dbReference>
<dbReference type="SUPFAM" id="SSF63411">
    <property type="entry name" value="LuxS/MPP-like metallohydrolase"/>
    <property type="match status" value="2"/>
</dbReference>
<name>A0A7V7PNV0_9HYPH</name>
<evidence type="ECO:0000256" key="1">
    <source>
        <dbReference type="ARBA" id="ARBA00001947"/>
    </source>
</evidence>
<dbReference type="EMBL" id="VZDO01000009">
    <property type="protein sequence ID" value="KAB0679569.1"/>
    <property type="molecule type" value="Genomic_DNA"/>
</dbReference>
<proteinExistence type="inferred from homology"/>
<gene>
    <name evidence="8" type="ORF">F6X38_12145</name>
</gene>
<dbReference type="GO" id="GO:0004222">
    <property type="term" value="F:metalloendopeptidase activity"/>
    <property type="evidence" value="ECO:0007669"/>
    <property type="project" value="InterPro"/>
</dbReference>
<dbReference type="InterPro" id="IPR011765">
    <property type="entry name" value="Pept_M16_N"/>
</dbReference>
<evidence type="ECO:0000313" key="9">
    <source>
        <dbReference type="Proteomes" id="UP000432089"/>
    </source>
</evidence>
<dbReference type="Pfam" id="PF05193">
    <property type="entry name" value="Peptidase_M16_C"/>
    <property type="match status" value="1"/>
</dbReference>
<dbReference type="AlphaFoldDB" id="A0A7V7PNV0"/>
<evidence type="ECO:0000256" key="3">
    <source>
        <dbReference type="ARBA" id="ARBA00023049"/>
    </source>
</evidence>
<evidence type="ECO:0000256" key="5">
    <source>
        <dbReference type="SAM" id="MobiDB-lite"/>
    </source>
</evidence>
<keyword evidence="3" id="KW-0378">Hydrolase</keyword>
<dbReference type="PANTHER" id="PTHR11851">
    <property type="entry name" value="METALLOPROTEASE"/>
    <property type="match status" value="1"/>
</dbReference>
<organism evidence="8 9">
    <name type="scientific">Plantimonas leprariae</name>
    <dbReference type="NCBI Taxonomy" id="2615207"/>
    <lineage>
        <taxon>Bacteria</taxon>
        <taxon>Pseudomonadati</taxon>
        <taxon>Pseudomonadota</taxon>
        <taxon>Alphaproteobacteria</taxon>
        <taxon>Hyphomicrobiales</taxon>
        <taxon>Aurantimonadaceae</taxon>
        <taxon>Plantimonas</taxon>
    </lineage>
</organism>
<dbReference type="GO" id="GO:0006508">
    <property type="term" value="P:proteolysis"/>
    <property type="evidence" value="ECO:0007669"/>
    <property type="project" value="InterPro"/>
</dbReference>
<sequence>MSVEITKLANGVTIATEHMPTLESAALGVWVKAGARDEAEGEHGIAHLLEHMAFKGTSRRTARQIAEEIEDVGGELNAATSVETTSYYARVLKDDVPLALDILTDILVDSKFDEEELDREQQVILQEIGAAEDTPDDIVFDHFQAAAFRGQIIGRPILGTRETVKSFTPQGLRTYLARHYSPEKMVISAAGAVDHAAIVAQVERSFGHLSNPRPDIEPVRPVAAYTGGEFRQSRDLMDAQMVLGFEGRPYYARDFYASQILSMVLGGGMSSRLFQEVREKRGLCYAIYSFHWSFSDSGLFGVHAATGEEELAELAPVIAEELARAAEGIQPAEVARARAQMRSSLLMSQESPASKAGQIARQLMFNGSIIGNEELLDRLAAIDAARLTSLAEATFLGRSPTLAAIGPIDRLPRVDEIGRGLASPRPPAAADDADPFRQAAHH</sequence>
<dbReference type="Pfam" id="PF00675">
    <property type="entry name" value="Peptidase_M16"/>
    <property type="match status" value="1"/>
</dbReference>
<accession>A0A7V7PNV0</accession>
<dbReference type="PROSITE" id="PS00143">
    <property type="entry name" value="INSULINASE"/>
    <property type="match status" value="1"/>
</dbReference>
<evidence type="ECO:0000256" key="4">
    <source>
        <dbReference type="RuleBase" id="RU004447"/>
    </source>
</evidence>
<dbReference type="Gene3D" id="3.30.830.10">
    <property type="entry name" value="Metalloenzyme, LuxS/M16 peptidase-like"/>
    <property type="match status" value="2"/>
</dbReference>
<keyword evidence="9" id="KW-1185">Reference proteome</keyword>
<keyword evidence="3" id="KW-0645">Protease</keyword>
<reference evidence="8 9" key="1">
    <citation type="submission" date="2019-09" db="EMBL/GenBank/DDBJ databases">
        <title>YIM 132180 draft genome.</title>
        <authorList>
            <person name="Zhang K."/>
        </authorList>
    </citation>
    <scope>NUCLEOTIDE SEQUENCE [LARGE SCALE GENOMIC DNA]</scope>
    <source>
        <strain evidence="8 9">YIM 132180</strain>
    </source>
</reference>
<evidence type="ECO:0000256" key="2">
    <source>
        <dbReference type="ARBA" id="ARBA00007261"/>
    </source>
</evidence>
<feature type="domain" description="Peptidase M16 C-terminal" evidence="7">
    <location>
        <begin position="166"/>
        <end position="341"/>
    </location>
</feature>
<dbReference type="InterPro" id="IPR001431">
    <property type="entry name" value="Pept_M16_Zn_BS"/>
</dbReference>
<dbReference type="InterPro" id="IPR011249">
    <property type="entry name" value="Metalloenz_LuxS/M16"/>
</dbReference>
<dbReference type="FunFam" id="3.30.830.10:FF:000008">
    <property type="entry name" value="Mitochondrial-processing peptidase subunit beta"/>
    <property type="match status" value="1"/>
</dbReference>
<dbReference type="InterPro" id="IPR050361">
    <property type="entry name" value="MPP/UQCRC_Complex"/>
</dbReference>
<dbReference type="InterPro" id="IPR007863">
    <property type="entry name" value="Peptidase_M16_C"/>
</dbReference>
<comment type="cofactor">
    <cofactor evidence="1">
        <name>Zn(2+)</name>
        <dbReference type="ChEBI" id="CHEBI:29105"/>
    </cofactor>
</comment>
<evidence type="ECO:0000313" key="8">
    <source>
        <dbReference type="EMBL" id="KAB0679569.1"/>
    </source>
</evidence>
<feature type="region of interest" description="Disordered" evidence="5">
    <location>
        <begin position="417"/>
        <end position="442"/>
    </location>
</feature>
<dbReference type="Proteomes" id="UP000432089">
    <property type="component" value="Unassembled WGS sequence"/>
</dbReference>
<dbReference type="RefSeq" id="WP_150970093.1">
    <property type="nucleotide sequence ID" value="NZ_VZDO01000009.1"/>
</dbReference>
<comment type="similarity">
    <text evidence="2 4">Belongs to the peptidase M16 family.</text>
</comment>
<evidence type="ECO:0000259" key="6">
    <source>
        <dbReference type="Pfam" id="PF00675"/>
    </source>
</evidence>
<protein>
    <submittedName>
        <fullName evidence="8">Insulinase family protein</fullName>
    </submittedName>
</protein>
<comment type="caution">
    <text evidence="8">The sequence shown here is derived from an EMBL/GenBank/DDBJ whole genome shotgun (WGS) entry which is preliminary data.</text>
</comment>